<name>C1MJ30_MICPC</name>
<dbReference type="Gene3D" id="3.30.70.100">
    <property type="match status" value="1"/>
</dbReference>
<dbReference type="GeneID" id="9680400"/>
<sequence length="149" mass="16299">MSAHTLAGVAPCSVRAPSSRTTPRRGRRAASVATRAGGKPGENGEPYVATNVFVVPDGDAAVVKRLKDEMASRQTAMKAAPGFVSCDFHPGPGVNEHTFKQQWSTKQAYEDYMNTPERRRSHLAAGVYQYLPKDKWSVPENFTPLLPKK</sequence>
<dbReference type="AlphaFoldDB" id="C1MJ30"/>
<feature type="region of interest" description="Disordered" evidence="1">
    <location>
        <begin position="1"/>
        <end position="45"/>
    </location>
</feature>
<organism evidence="3">
    <name type="scientific">Micromonas pusilla (strain CCMP1545)</name>
    <name type="common">Picoplanktonic green alga</name>
    <dbReference type="NCBI Taxonomy" id="564608"/>
    <lineage>
        <taxon>Eukaryota</taxon>
        <taxon>Viridiplantae</taxon>
        <taxon>Chlorophyta</taxon>
        <taxon>Mamiellophyceae</taxon>
        <taxon>Mamiellales</taxon>
        <taxon>Mamiellaceae</taxon>
        <taxon>Micromonas</taxon>
    </lineage>
</organism>
<keyword evidence="3" id="KW-1185">Reference proteome</keyword>
<evidence type="ECO:0000256" key="1">
    <source>
        <dbReference type="SAM" id="MobiDB-lite"/>
    </source>
</evidence>
<dbReference type="RefSeq" id="XP_003055240.1">
    <property type="nucleotide sequence ID" value="XM_003055194.1"/>
</dbReference>
<dbReference type="KEGG" id="mpp:MICPUCDRAFT_38224"/>
<reference evidence="2 3" key="1">
    <citation type="journal article" date="2009" name="Science">
        <title>Green evolution and dynamic adaptations revealed by genomes of the marine picoeukaryotes Micromonas.</title>
        <authorList>
            <person name="Worden A.Z."/>
            <person name="Lee J.H."/>
            <person name="Mock T."/>
            <person name="Rouze P."/>
            <person name="Simmons M.P."/>
            <person name="Aerts A.L."/>
            <person name="Allen A.E."/>
            <person name="Cuvelier M.L."/>
            <person name="Derelle E."/>
            <person name="Everett M.V."/>
            <person name="Foulon E."/>
            <person name="Grimwood J."/>
            <person name="Gundlach H."/>
            <person name="Henrissat B."/>
            <person name="Napoli C."/>
            <person name="McDonald S.M."/>
            <person name="Parker M.S."/>
            <person name="Rombauts S."/>
            <person name="Salamov A."/>
            <person name="Von Dassow P."/>
            <person name="Badger J.H."/>
            <person name="Coutinho P.M."/>
            <person name="Demir E."/>
            <person name="Dubchak I."/>
            <person name="Gentemann C."/>
            <person name="Eikrem W."/>
            <person name="Gready J.E."/>
            <person name="John U."/>
            <person name="Lanier W."/>
            <person name="Lindquist E.A."/>
            <person name="Lucas S."/>
            <person name="Mayer K.F."/>
            <person name="Moreau H."/>
            <person name="Not F."/>
            <person name="Otillar R."/>
            <person name="Panaud O."/>
            <person name="Pangilinan J."/>
            <person name="Paulsen I."/>
            <person name="Piegu B."/>
            <person name="Poliakov A."/>
            <person name="Robbens S."/>
            <person name="Schmutz J."/>
            <person name="Toulza E."/>
            <person name="Wyss T."/>
            <person name="Zelensky A."/>
            <person name="Zhou K."/>
            <person name="Armbrust E.V."/>
            <person name="Bhattacharya D."/>
            <person name="Goodenough U.W."/>
            <person name="Van de Peer Y."/>
            <person name="Grigoriev I.V."/>
        </authorList>
    </citation>
    <scope>NUCLEOTIDE SEQUENCE [LARGE SCALE GENOMIC DNA]</scope>
    <source>
        <strain evidence="2 3">CCMP1545</strain>
    </source>
</reference>
<evidence type="ECO:0000313" key="2">
    <source>
        <dbReference type="EMBL" id="EEH60492.1"/>
    </source>
</evidence>
<dbReference type="EMBL" id="GG663735">
    <property type="protein sequence ID" value="EEH60492.1"/>
    <property type="molecule type" value="Genomic_DNA"/>
</dbReference>
<dbReference type="OrthoDB" id="496367at2759"/>
<protein>
    <submittedName>
        <fullName evidence="2">Predicted protein</fullName>
    </submittedName>
</protein>
<dbReference type="Proteomes" id="UP000001876">
    <property type="component" value="Unassembled WGS sequence"/>
</dbReference>
<proteinExistence type="predicted"/>
<dbReference type="OMA" id="QKWASKE"/>
<evidence type="ECO:0000313" key="3">
    <source>
        <dbReference type="Proteomes" id="UP000001876"/>
    </source>
</evidence>
<accession>C1MJ30</accession>
<dbReference type="InterPro" id="IPR011008">
    <property type="entry name" value="Dimeric_a/b-barrel"/>
</dbReference>
<gene>
    <name evidence="2" type="ORF">MICPUCDRAFT_38224</name>
</gene>
<dbReference type="SUPFAM" id="SSF54909">
    <property type="entry name" value="Dimeric alpha+beta barrel"/>
    <property type="match status" value="1"/>
</dbReference>